<sequence length="110" mass="11854">MLTSSEEVQEAVRRWVIALARTSHKLGGYCCIAPGSRDPEPPQHPHLGTLATRGAVANREPEGEDGDSGGHQKGSACGHRPGYGTWVKLLADATVEYSDIAYFILFCSEN</sequence>
<dbReference type="AlphaFoldDB" id="A0A2A4J8I4"/>
<reference evidence="2" key="1">
    <citation type="submission" date="2017-09" db="EMBL/GenBank/DDBJ databases">
        <title>Contemporary evolution of a Lepidopteran species, Heliothis virescens, in response to modern agricultural practices.</title>
        <authorList>
            <person name="Fritz M.L."/>
            <person name="Deyonke A.M."/>
            <person name="Papanicolaou A."/>
            <person name="Micinski S."/>
            <person name="Westbrook J."/>
            <person name="Gould F."/>
        </authorList>
    </citation>
    <scope>NUCLEOTIDE SEQUENCE [LARGE SCALE GENOMIC DNA]</scope>
    <source>
        <strain evidence="2">HvINT-</strain>
        <tissue evidence="2">Whole body</tissue>
    </source>
</reference>
<evidence type="ECO:0000313" key="2">
    <source>
        <dbReference type="EMBL" id="PCG67703.1"/>
    </source>
</evidence>
<organism evidence="2">
    <name type="scientific">Heliothis virescens</name>
    <name type="common">Tobacco budworm moth</name>
    <dbReference type="NCBI Taxonomy" id="7102"/>
    <lineage>
        <taxon>Eukaryota</taxon>
        <taxon>Metazoa</taxon>
        <taxon>Ecdysozoa</taxon>
        <taxon>Arthropoda</taxon>
        <taxon>Hexapoda</taxon>
        <taxon>Insecta</taxon>
        <taxon>Pterygota</taxon>
        <taxon>Neoptera</taxon>
        <taxon>Endopterygota</taxon>
        <taxon>Lepidoptera</taxon>
        <taxon>Glossata</taxon>
        <taxon>Ditrysia</taxon>
        <taxon>Noctuoidea</taxon>
        <taxon>Noctuidae</taxon>
        <taxon>Heliothinae</taxon>
        <taxon>Heliothis</taxon>
    </lineage>
</organism>
<proteinExistence type="predicted"/>
<comment type="caution">
    <text evidence="2">The sequence shown here is derived from an EMBL/GenBank/DDBJ whole genome shotgun (WGS) entry which is preliminary data.</text>
</comment>
<protein>
    <submittedName>
        <fullName evidence="2">Uncharacterized protein</fullName>
    </submittedName>
</protein>
<gene>
    <name evidence="2" type="ORF">B5V51_6047</name>
</gene>
<feature type="region of interest" description="Disordered" evidence="1">
    <location>
        <begin position="34"/>
        <end position="79"/>
    </location>
</feature>
<accession>A0A2A4J8I4</accession>
<name>A0A2A4J8I4_HELVI</name>
<dbReference type="EMBL" id="NWSH01002671">
    <property type="protein sequence ID" value="PCG67703.1"/>
    <property type="molecule type" value="Genomic_DNA"/>
</dbReference>
<evidence type="ECO:0000256" key="1">
    <source>
        <dbReference type="SAM" id="MobiDB-lite"/>
    </source>
</evidence>